<dbReference type="InterPro" id="IPR036388">
    <property type="entry name" value="WH-like_DNA-bd_sf"/>
</dbReference>
<dbReference type="SMART" id="SM00849">
    <property type="entry name" value="Lactamase_B"/>
    <property type="match status" value="1"/>
</dbReference>
<reference evidence="2 3" key="1">
    <citation type="submission" date="2020-12" db="EMBL/GenBank/DDBJ databases">
        <title>Revised draft genomes of Rhodomicrobium vannielii ATCC 17100 and Rhodomicrobium udaipurense JA643.</title>
        <authorList>
            <person name="Conners E.M."/>
            <person name="Davenport E.J."/>
            <person name="Bose A."/>
        </authorList>
    </citation>
    <scope>NUCLEOTIDE SEQUENCE [LARGE SCALE GENOMIC DNA]</scope>
    <source>
        <strain evidence="2 3">JA643</strain>
    </source>
</reference>
<dbReference type="Pfam" id="PF00753">
    <property type="entry name" value="Lactamase_B"/>
    <property type="match status" value="1"/>
</dbReference>
<accession>A0A8I1KKV4</accession>
<dbReference type="EMBL" id="JAEMUK010000005">
    <property type="protein sequence ID" value="MBJ7542413.1"/>
    <property type="molecule type" value="Genomic_DNA"/>
</dbReference>
<dbReference type="SUPFAM" id="SSF56281">
    <property type="entry name" value="Metallo-hydrolase/oxidoreductase"/>
    <property type="match status" value="1"/>
</dbReference>
<dbReference type="Gene3D" id="1.10.10.10">
    <property type="entry name" value="Winged helix-like DNA-binding domain superfamily/Winged helix DNA-binding domain"/>
    <property type="match status" value="1"/>
</dbReference>
<dbReference type="InterPro" id="IPR041516">
    <property type="entry name" value="LACTB2_WH"/>
</dbReference>
<protein>
    <submittedName>
        <fullName evidence="2">MBL fold metallo-hydrolase</fullName>
    </submittedName>
</protein>
<dbReference type="PANTHER" id="PTHR23131">
    <property type="entry name" value="ENDORIBONUCLEASE LACTB2"/>
    <property type="match status" value="1"/>
</dbReference>
<dbReference type="AlphaFoldDB" id="A0A8I1KKV4"/>
<dbReference type="Gene3D" id="3.60.15.10">
    <property type="entry name" value="Ribonuclease Z/Hydroxyacylglutathione hydrolase-like"/>
    <property type="match status" value="1"/>
</dbReference>
<comment type="caution">
    <text evidence="2">The sequence shown here is derived from an EMBL/GenBank/DDBJ whole genome shotgun (WGS) entry which is preliminary data.</text>
</comment>
<evidence type="ECO:0000313" key="3">
    <source>
        <dbReference type="Proteomes" id="UP000623250"/>
    </source>
</evidence>
<dbReference type="CDD" id="cd16278">
    <property type="entry name" value="metallo-hydrolase-like_MBL-fold"/>
    <property type="match status" value="1"/>
</dbReference>
<dbReference type="Pfam" id="PF17778">
    <property type="entry name" value="WHD_BLACT"/>
    <property type="match status" value="1"/>
</dbReference>
<evidence type="ECO:0000313" key="2">
    <source>
        <dbReference type="EMBL" id="MBJ7542413.1"/>
    </source>
</evidence>
<dbReference type="InterPro" id="IPR036866">
    <property type="entry name" value="RibonucZ/Hydroxyglut_hydro"/>
</dbReference>
<organism evidence="2 3">
    <name type="scientific">Rhodomicrobium udaipurense</name>
    <dbReference type="NCBI Taxonomy" id="1202716"/>
    <lineage>
        <taxon>Bacteria</taxon>
        <taxon>Pseudomonadati</taxon>
        <taxon>Pseudomonadota</taxon>
        <taxon>Alphaproteobacteria</taxon>
        <taxon>Hyphomicrobiales</taxon>
        <taxon>Hyphomicrobiaceae</taxon>
        <taxon>Rhodomicrobium</taxon>
    </lineage>
</organism>
<dbReference type="PANTHER" id="PTHR23131:SF0">
    <property type="entry name" value="ENDORIBONUCLEASE LACTB2"/>
    <property type="match status" value="1"/>
</dbReference>
<proteinExistence type="predicted"/>
<name>A0A8I1KKV4_9HYPH</name>
<dbReference type="InterPro" id="IPR001279">
    <property type="entry name" value="Metallo-B-lactamas"/>
</dbReference>
<dbReference type="Proteomes" id="UP000623250">
    <property type="component" value="Unassembled WGS sequence"/>
</dbReference>
<sequence length="296" mass="31776">MPFEYGKLERIAPGVRRIVCENPGPFTFKGTNLYVVGEGDVAAIDPGPAGGAQVDLLLDALRQTGERVAHIILTHCHADHSGAAAALKERTGAPTYGMARKIDDPVIGKRGPSGGDFVIPVAFDVPLLHADTVRDASFELHAVHTPGHAPDHLCFRLADGDILFSGDTVMGWNTSVVAPPEGNMGDYLRSLDMLIGRNDAVYFPAHGGPVREPQRFVKALIFHRRWRELEVLEALRAGATSIGDMVPRIYNGLEPALVPAAALSVFATLEHLVEKQLVAATRPGSLDMAQEFALLG</sequence>
<keyword evidence="2" id="KW-0378">Hydrolase</keyword>
<gene>
    <name evidence="2" type="ORF">JDN41_02455</name>
</gene>
<evidence type="ECO:0000259" key="1">
    <source>
        <dbReference type="SMART" id="SM00849"/>
    </source>
</evidence>
<keyword evidence="3" id="KW-1185">Reference proteome</keyword>
<feature type="domain" description="Metallo-beta-lactamase" evidence="1">
    <location>
        <begin position="30"/>
        <end position="206"/>
    </location>
</feature>
<dbReference type="GO" id="GO:0016787">
    <property type="term" value="F:hydrolase activity"/>
    <property type="evidence" value="ECO:0007669"/>
    <property type="project" value="UniProtKB-KW"/>
</dbReference>
<dbReference type="InterPro" id="IPR050662">
    <property type="entry name" value="Sec-metab_biosynth-thioest"/>
</dbReference>